<proteinExistence type="inferred from homology"/>
<keyword evidence="5 8" id="KW-0812">Transmembrane</keyword>
<evidence type="ECO:0000313" key="9">
    <source>
        <dbReference type="EMBL" id="KXZ59476.1"/>
    </source>
</evidence>
<feature type="transmembrane region" description="Helical" evidence="8">
    <location>
        <begin position="20"/>
        <end position="40"/>
    </location>
</feature>
<dbReference type="Gene3D" id="1.10.3470.10">
    <property type="entry name" value="ABC transporter involved in vitamin B12 uptake, BtuC"/>
    <property type="match status" value="1"/>
</dbReference>
<evidence type="ECO:0000256" key="8">
    <source>
        <dbReference type="SAM" id="Phobius"/>
    </source>
</evidence>
<evidence type="ECO:0000256" key="4">
    <source>
        <dbReference type="ARBA" id="ARBA00022475"/>
    </source>
</evidence>
<feature type="transmembrane region" description="Helical" evidence="8">
    <location>
        <begin position="73"/>
        <end position="94"/>
    </location>
</feature>
<dbReference type="PANTHER" id="PTHR30472">
    <property type="entry name" value="FERRIC ENTEROBACTIN TRANSPORT SYSTEM PERMEASE PROTEIN"/>
    <property type="match status" value="1"/>
</dbReference>
<dbReference type="InterPro" id="IPR000522">
    <property type="entry name" value="ABC_transptr_permease_BtuC"/>
</dbReference>
<dbReference type="InterPro" id="IPR037294">
    <property type="entry name" value="ABC_BtuC-like"/>
</dbReference>
<dbReference type="GO" id="GO:0005886">
    <property type="term" value="C:plasma membrane"/>
    <property type="evidence" value="ECO:0007669"/>
    <property type="project" value="UniProtKB-SubCell"/>
</dbReference>
<dbReference type="PATRIC" id="fig|479117.4.peg.406"/>
<evidence type="ECO:0000313" key="10">
    <source>
        <dbReference type="Proteomes" id="UP000243589"/>
    </source>
</evidence>
<keyword evidence="4" id="KW-1003">Cell membrane</keyword>
<feature type="transmembrane region" description="Helical" evidence="8">
    <location>
        <begin position="127"/>
        <end position="147"/>
    </location>
</feature>
<dbReference type="Proteomes" id="UP000243589">
    <property type="component" value="Unassembled WGS sequence"/>
</dbReference>
<keyword evidence="3" id="KW-0813">Transport</keyword>
<evidence type="ECO:0000256" key="2">
    <source>
        <dbReference type="ARBA" id="ARBA00007935"/>
    </source>
</evidence>
<dbReference type="PANTHER" id="PTHR30472:SF24">
    <property type="entry name" value="FERRIC ENTEROBACTIN TRANSPORT SYSTEM PERMEASE PROTEIN FEPG"/>
    <property type="match status" value="1"/>
</dbReference>
<comment type="caution">
    <text evidence="9">The sequence shown here is derived from an EMBL/GenBank/DDBJ whole genome shotgun (WGS) entry which is preliminary data.</text>
</comment>
<sequence>MTAVTHLRSARRSARLSTVVRLTVLTAVVLVLWFCSLMIGDVFYSPSEVWAVLTGHTVPGASFAVGDLRLPRATVGAAVGAAFGVSGALFQTLLRNQLASPDIIGISSAASAAGATAIVFFHWGTAAVSAASLIFSLVVAAAVFVLVPRPRSGPKLILIGIGVGAVMQSWTSYVLSRAAAWDAPTAVRWLTGSLNSVSFEQGWPALIAATAALSVGVLGSNRLALLRFGDDTVEALGVRSRMLRPALLMAAVLFLAAAASVAGPIAFAAFMACPIASRLFPAGASLILPSGLVGAALILTADAIGQFAFGTRYPVGVVTGALGAPLLIALLIRTRK</sequence>
<feature type="transmembrane region" description="Helical" evidence="8">
    <location>
        <begin position="203"/>
        <end position="225"/>
    </location>
</feature>
<feature type="transmembrane region" description="Helical" evidence="8">
    <location>
        <begin position="156"/>
        <end position="175"/>
    </location>
</feature>
<dbReference type="Pfam" id="PF01032">
    <property type="entry name" value="FecCD"/>
    <property type="match status" value="1"/>
</dbReference>
<evidence type="ECO:0000256" key="7">
    <source>
        <dbReference type="ARBA" id="ARBA00023136"/>
    </source>
</evidence>
<comment type="subcellular location">
    <subcellularLocation>
        <location evidence="1">Cell membrane</location>
        <topology evidence="1">Multi-pass membrane protein</topology>
    </subcellularLocation>
</comment>
<dbReference type="GO" id="GO:0033214">
    <property type="term" value="P:siderophore-iron import into cell"/>
    <property type="evidence" value="ECO:0007669"/>
    <property type="project" value="TreeGrafter"/>
</dbReference>
<feature type="transmembrane region" description="Helical" evidence="8">
    <location>
        <begin position="103"/>
        <end position="121"/>
    </location>
</feature>
<comment type="similarity">
    <text evidence="2">Belongs to the binding-protein-dependent transport system permease family. FecCD subfamily.</text>
</comment>
<evidence type="ECO:0000256" key="3">
    <source>
        <dbReference type="ARBA" id="ARBA00022448"/>
    </source>
</evidence>
<gene>
    <name evidence="9" type="primary">fepG</name>
    <name evidence="9" type="ORF">Bravens_00410</name>
</gene>
<reference evidence="9 10" key="1">
    <citation type="submission" date="2016-01" db="EMBL/GenBank/DDBJ databases">
        <title>Use of Whole Genome Sequencing to ascertain that Brevibacterium massiliense (Roux, Raoult 2009) is a later heterotypic synonym of Brevibacterium ravenspurgense (Mages 2008).</title>
        <authorList>
            <person name="Bernier A.-M."/>
            <person name="Burdz T."/>
            <person name="Huynh C."/>
            <person name="Pachecho A.L."/>
            <person name="Wiebe D."/>
            <person name="Bonner C."/>
            <person name="Bernard K."/>
        </authorList>
    </citation>
    <scope>NUCLEOTIDE SEQUENCE [LARGE SCALE GENOMIC DNA]</scope>
    <source>
        <strain evidence="9 10">CCUG56047</strain>
    </source>
</reference>
<dbReference type="GO" id="GO:0022857">
    <property type="term" value="F:transmembrane transporter activity"/>
    <property type="evidence" value="ECO:0007669"/>
    <property type="project" value="InterPro"/>
</dbReference>
<feature type="transmembrane region" description="Helical" evidence="8">
    <location>
        <begin position="313"/>
        <end position="332"/>
    </location>
</feature>
<feature type="transmembrane region" description="Helical" evidence="8">
    <location>
        <begin position="282"/>
        <end position="301"/>
    </location>
</feature>
<evidence type="ECO:0000256" key="5">
    <source>
        <dbReference type="ARBA" id="ARBA00022692"/>
    </source>
</evidence>
<dbReference type="AlphaFoldDB" id="A0A150HBK5"/>
<keyword evidence="6 8" id="KW-1133">Transmembrane helix</keyword>
<dbReference type="EMBL" id="LQQC01000004">
    <property type="protein sequence ID" value="KXZ59476.1"/>
    <property type="molecule type" value="Genomic_DNA"/>
</dbReference>
<name>A0A150HBK5_9MICO</name>
<evidence type="ECO:0000256" key="1">
    <source>
        <dbReference type="ARBA" id="ARBA00004651"/>
    </source>
</evidence>
<dbReference type="SUPFAM" id="SSF81345">
    <property type="entry name" value="ABC transporter involved in vitamin B12 uptake, BtuC"/>
    <property type="match status" value="1"/>
</dbReference>
<evidence type="ECO:0000256" key="6">
    <source>
        <dbReference type="ARBA" id="ARBA00022989"/>
    </source>
</evidence>
<organism evidence="9 10">
    <name type="scientific">Brevibacterium ravenspurgense</name>
    <dbReference type="NCBI Taxonomy" id="479117"/>
    <lineage>
        <taxon>Bacteria</taxon>
        <taxon>Bacillati</taxon>
        <taxon>Actinomycetota</taxon>
        <taxon>Actinomycetes</taxon>
        <taxon>Micrococcales</taxon>
        <taxon>Brevibacteriaceae</taxon>
        <taxon>Brevibacterium</taxon>
    </lineage>
</organism>
<keyword evidence="10" id="KW-1185">Reference proteome</keyword>
<accession>A0A150HBK5</accession>
<keyword evidence="7 8" id="KW-0472">Membrane</keyword>
<feature type="transmembrane region" description="Helical" evidence="8">
    <location>
        <begin position="246"/>
        <end position="270"/>
    </location>
</feature>
<protein>
    <submittedName>
        <fullName evidence="9">Ferric enterobactin transport system permease protein FepG</fullName>
    </submittedName>
</protein>